<dbReference type="InterPro" id="IPR034596">
    <property type="entry name" value="Ribosomal_mL52"/>
</dbReference>
<evidence type="ECO:0000256" key="4">
    <source>
        <dbReference type="ARBA" id="ARBA00022980"/>
    </source>
</evidence>
<evidence type="ECO:0000256" key="3">
    <source>
        <dbReference type="ARBA" id="ARBA00022946"/>
    </source>
</evidence>
<dbReference type="Proteomes" id="UP000192223">
    <property type="component" value="Unplaced"/>
</dbReference>
<sequence length="134" mass="15633">MTFFRQINCLRRMSNISSRYFHISRTTLLDQKWRQAKGLPLNPNAYGVLTDSPDYSFLDGRPTPYGVRQTKRLIKQKEIAESIIMLSSEVDFAVERHKKLQAEKVANEQKIIDRKLKPKGKLLLLNKKNTNVQE</sequence>
<dbReference type="OrthoDB" id="10249237at2759"/>
<dbReference type="CTD" id="122704"/>
<dbReference type="GeneID" id="108745021"/>
<reference evidence="10" key="1">
    <citation type="submission" date="2025-08" db="UniProtKB">
        <authorList>
            <consortium name="RefSeq"/>
        </authorList>
    </citation>
    <scope>IDENTIFICATION</scope>
    <source>
        <tissue evidence="10">Entire body</tissue>
    </source>
</reference>
<keyword evidence="6" id="KW-0687">Ribonucleoprotein</keyword>
<accession>A0A1W4XKA0</accession>
<evidence type="ECO:0000313" key="9">
    <source>
        <dbReference type="Proteomes" id="UP000192223"/>
    </source>
</evidence>
<dbReference type="RefSeq" id="XP_018336536.1">
    <property type="nucleotide sequence ID" value="XM_018481034.1"/>
</dbReference>
<dbReference type="AlphaFoldDB" id="A0A1W4XKA0"/>
<keyword evidence="4 10" id="KW-0689">Ribosomal protein</keyword>
<keyword evidence="5" id="KW-0496">Mitochondrion</keyword>
<evidence type="ECO:0000256" key="6">
    <source>
        <dbReference type="ARBA" id="ARBA00023274"/>
    </source>
</evidence>
<dbReference type="PANTHER" id="PTHR34090">
    <property type="entry name" value="39S RIBOSOMAL PROTEIN L52, MITOCHONDRIAL"/>
    <property type="match status" value="1"/>
</dbReference>
<evidence type="ECO:0000256" key="5">
    <source>
        <dbReference type="ARBA" id="ARBA00023128"/>
    </source>
</evidence>
<evidence type="ECO:0000256" key="2">
    <source>
        <dbReference type="ARBA" id="ARBA00007232"/>
    </source>
</evidence>
<comment type="subcellular location">
    <subcellularLocation>
        <location evidence="1">Mitochondrion</location>
    </subcellularLocation>
</comment>
<dbReference type="STRING" id="224129.A0A1W4XKA0"/>
<keyword evidence="9" id="KW-1185">Reference proteome</keyword>
<evidence type="ECO:0000256" key="8">
    <source>
        <dbReference type="ARBA" id="ARBA00035425"/>
    </source>
</evidence>
<dbReference type="GO" id="GO:0032543">
    <property type="term" value="P:mitochondrial translation"/>
    <property type="evidence" value="ECO:0007669"/>
    <property type="project" value="InterPro"/>
</dbReference>
<protein>
    <recommendedName>
        <fullName evidence="7">Large ribosomal subunit protein mL52</fullName>
    </recommendedName>
    <alternativeName>
        <fullName evidence="8">39S ribosomal protein L52, mitochondrial</fullName>
    </alternativeName>
</protein>
<dbReference type="GO" id="GO:0003735">
    <property type="term" value="F:structural constituent of ribosome"/>
    <property type="evidence" value="ECO:0007669"/>
    <property type="project" value="InterPro"/>
</dbReference>
<evidence type="ECO:0000313" key="10">
    <source>
        <dbReference type="RefSeq" id="XP_018336536.1"/>
    </source>
</evidence>
<comment type="similarity">
    <text evidence="2">Belongs to the mitochondrion-specific ribosomal protein mL52 family.</text>
</comment>
<dbReference type="FunCoup" id="A0A1W4XKA0">
    <property type="interactions" value="353"/>
</dbReference>
<evidence type="ECO:0000256" key="1">
    <source>
        <dbReference type="ARBA" id="ARBA00004173"/>
    </source>
</evidence>
<proteinExistence type="inferred from homology"/>
<gene>
    <name evidence="10" type="primary">LOC108745021</name>
</gene>
<dbReference type="Pfam" id="PF18699">
    <property type="entry name" value="MRPL52"/>
    <property type="match status" value="1"/>
</dbReference>
<evidence type="ECO:0000256" key="7">
    <source>
        <dbReference type="ARBA" id="ARBA00035181"/>
    </source>
</evidence>
<dbReference type="GO" id="GO:0005762">
    <property type="term" value="C:mitochondrial large ribosomal subunit"/>
    <property type="evidence" value="ECO:0007669"/>
    <property type="project" value="InterPro"/>
</dbReference>
<dbReference type="InParanoid" id="A0A1W4XKA0"/>
<dbReference type="PANTHER" id="PTHR34090:SF1">
    <property type="entry name" value="LARGE RIBOSOMAL SUBUNIT PROTEIN ML52"/>
    <property type="match status" value="1"/>
</dbReference>
<keyword evidence="3" id="KW-0809">Transit peptide</keyword>
<organism evidence="9 10">
    <name type="scientific">Agrilus planipennis</name>
    <name type="common">Emerald ash borer</name>
    <name type="synonym">Agrilus marcopoli</name>
    <dbReference type="NCBI Taxonomy" id="224129"/>
    <lineage>
        <taxon>Eukaryota</taxon>
        <taxon>Metazoa</taxon>
        <taxon>Ecdysozoa</taxon>
        <taxon>Arthropoda</taxon>
        <taxon>Hexapoda</taxon>
        <taxon>Insecta</taxon>
        <taxon>Pterygota</taxon>
        <taxon>Neoptera</taxon>
        <taxon>Endopterygota</taxon>
        <taxon>Coleoptera</taxon>
        <taxon>Polyphaga</taxon>
        <taxon>Elateriformia</taxon>
        <taxon>Buprestoidea</taxon>
        <taxon>Buprestidae</taxon>
        <taxon>Agrilinae</taxon>
        <taxon>Agrilus</taxon>
    </lineage>
</organism>
<dbReference type="KEGG" id="apln:108745021"/>
<name>A0A1W4XKA0_AGRPL</name>